<protein>
    <submittedName>
        <fullName evidence="1">Uncharacterized protein</fullName>
    </submittedName>
</protein>
<sequence>MELMSMTLRVRQSGNVCQQFPEHIMMEAPGWRDQHARSPASKRSAGWVRVGVSVPCSVCAGRRSAALKALWRLHYRPAFPAEYL</sequence>
<keyword evidence="2" id="KW-1185">Reference proteome</keyword>
<evidence type="ECO:0000313" key="1">
    <source>
        <dbReference type="EMBL" id="MPC23894.1"/>
    </source>
</evidence>
<dbReference type="EMBL" id="VSRR010001265">
    <property type="protein sequence ID" value="MPC23894.1"/>
    <property type="molecule type" value="Genomic_DNA"/>
</dbReference>
<name>A0A5B7DS48_PORTR</name>
<dbReference type="Proteomes" id="UP000324222">
    <property type="component" value="Unassembled WGS sequence"/>
</dbReference>
<gene>
    <name evidence="1" type="ORF">E2C01_016960</name>
</gene>
<evidence type="ECO:0000313" key="2">
    <source>
        <dbReference type="Proteomes" id="UP000324222"/>
    </source>
</evidence>
<reference evidence="1 2" key="1">
    <citation type="submission" date="2019-05" db="EMBL/GenBank/DDBJ databases">
        <title>Another draft genome of Portunus trituberculatus and its Hox gene families provides insights of decapod evolution.</title>
        <authorList>
            <person name="Jeong J.-H."/>
            <person name="Song I."/>
            <person name="Kim S."/>
            <person name="Choi T."/>
            <person name="Kim D."/>
            <person name="Ryu S."/>
            <person name="Kim W."/>
        </authorList>
    </citation>
    <scope>NUCLEOTIDE SEQUENCE [LARGE SCALE GENOMIC DNA]</scope>
    <source>
        <tissue evidence="1">Muscle</tissue>
    </source>
</reference>
<comment type="caution">
    <text evidence="1">The sequence shown here is derived from an EMBL/GenBank/DDBJ whole genome shotgun (WGS) entry which is preliminary data.</text>
</comment>
<dbReference type="AlphaFoldDB" id="A0A5B7DS48"/>
<proteinExistence type="predicted"/>
<accession>A0A5B7DS48</accession>
<organism evidence="1 2">
    <name type="scientific">Portunus trituberculatus</name>
    <name type="common">Swimming crab</name>
    <name type="synonym">Neptunus trituberculatus</name>
    <dbReference type="NCBI Taxonomy" id="210409"/>
    <lineage>
        <taxon>Eukaryota</taxon>
        <taxon>Metazoa</taxon>
        <taxon>Ecdysozoa</taxon>
        <taxon>Arthropoda</taxon>
        <taxon>Crustacea</taxon>
        <taxon>Multicrustacea</taxon>
        <taxon>Malacostraca</taxon>
        <taxon>Eumalacostraca</taxon>
        <taxon>Eucarida</taxon>
        <taxon>Decapoda</taxon>
        <taxon>Pleocyemata</taxon>
        <taxon>Brachyura</taxon>
        <taxon>Eubrachyura</taxon>
        <taxon>Portunoidea</taxon>
        <taxon>Portunidae</taxon>
        <taxon>Portuninae</taxon>
        <taxon>Portunus</taxon>
    </lineage>
</organism>